<keyword evidence="2" id="KW-1185">Reference proteome</keyword>
<organism evidence="1 2">
    <name type="scientific">Melia azedarach</name>
    <name type="common">Chinaberry tree</name>
    <dbReference type="NCBI Taxonomy" id="155640"/>
    <lineage>
        <taxon>Eukaryota</taxon>
        <taxon>Viridiplantae</taxon>
        <taxon>Streptophyta</taxon>
        <taxon>Embryophyta</taxon>
        <taxon>Tracheophyta</taxon>
        <taxon>Spermatophyta</taxon>
        <taxon>Magnoliopsida</taxon>
        <taxon>eudicotyledons</taxon>
        <taxon>Gunneridae</taxon>
        <taxon>Pentapetalae</taxon>
        <taxon>rosids</taxon>
        <taxon>malvids</taxon>
        <taxon>Sapindales</taxon>
        <taxon>Meliaceae</taxon>
        <taxon>Melia</taxon>
    </lineage>
</organism>
<keyword evidence="1" id="KW-0648">Protein biosynthesis</keyword>
<accession>A0ACC1YVD4</accession>
<dbReference type="EMBL" id="CM051394">
    <property type="protein sequence ID" value="KAJ4727657.1"/>
    <property type="molecule type" value="Genomic_DNA"/>
</dbReference>
<dbReference type="Proteomes" id="UP001164539">
    <property type="component" value="Chromosome 1"/>
</dbReference>
<evidence type="ECO:0000313" key="2">
    <source>
        <dbReference type="Proteomes" id="UP001164539"/>
    </source>
</evidence>
<evidence type="ECO:0000313" key="1">
    <source>
        <dbReference type="EMBL" id="KAJ4727657.1"/>
    </source>
</evidence>
<protein>
    <submittedName>
        <fullName evidence="1">Rubber elongation factor protein (REF)</fullName>
    </submittedName>
</protein>
<sequence length="239" mass="26933">MSDSDDKLLTETRSTQENEKRLKYLDFVPVAAIYIMVCFSTIYEYAKESAGPLKPGVQTVEATVKTVIGPVCEKFHDVPFELLKFVDRKVEESLMELDKHVPSLVKQVSSQARAVAFEVQRAGVVDAAKNITNSVYNRYEPTAKELYWRYEPVAKQYAVSAWRSLNRLPIFPQVAEIAVPTAAYWSEKYNQAVRYAGENGYTVAAYMPLIPIERIAKVFDEGTTVTTNGNEESAVAMEH</sequence>
<name>A0ACC1YVD4_MELAZ</name>
<reference evidence="1 2" key="1">
    <citation type="journal article" date="2023" name="Science">
        <title>Complex scaffold remodeling in plant triterpene biosynthesis.</title>
        <authorList>
            <person name="De La Pena R."/>
            <person name="Hodgson H."/>
            <person name="Liu J.C."/>
            <person name="Stephenson M.J."/>
            <person name="Martin A.C."/>
            <person name="Owen C."/>
            <person name="Harkess A."/>
            <person name="Leebens-Mack J."/>
            <person name="Jimenez L.E."/>
            <person name="Osbourn A."/>
            <person name="Sattely E.S."/>
        </authorList>
    </citation>
    <scope>NUCLEOTIDE SEQUENCE [LARGE SCALE GENOMIC DNA]</scope>
    <source>
        <strain evidence="2">cv. JPN11</strain>
        <tissue evidence="1">Leaf</tissue>
    </source>
</reference>
<proteinExistence type="predicted"/>
<gene>
    <name evidence="1" type="ORF">OWV82_000723</name>
</gene>
<keyword evidence="1" id="KW-0251">Elongation factor</keyword>
<comment type="caution">
    <text evidence="1">The sequence shown here is derived from an EMBL/GenBank/DDBJ whole genome shotgun (WGS) entry which is preliminary data.</text>
</comment>